<keyword evidence="2" id="KW-0238">DNA-binding</keyword>
<evidence type="ECO:0000313" key="8">
    <source>
        <dbReference type="RefSeq" id="XP_027364303.1"/>
    </source>
</evidence>
<dbReference type="GO" id="GO:0003677">
    <property type="term" value="F:DNA binding"/>
    <property type="evidence" value="ECO:0007669"/>
    <property type="project" value="UniProtKB-KW"/>
</dbReference>
<dbReference type="KEGG" id="aprc:113871407"/>
<keyword evidence="1" id="KW-0805">Transcription regulation</keyword>
<organism evidence="7 8">
    <name type="scientific">Abrus precatorius</name>
    <name type="common">Indian licorice</name>
    <name type="synonym">Glycine abrus</name>
    <dbReference type="NCBI Taxonomy" id="3816"/>
    <lineage>
        <taxon>Eukaryota</taxon>
        <taxon>Viridiplantae</taxon>
        <taxon>Streptophyta</taxon>
        <taxon>Embryophyta</taxon>
        <taxon>Tracheophyta</taxon>
        <taxon>Spermatophyta</taxon>
        <taxon>Magnoliopsida</taxon>
        <taxon>eudicotyledons</taxon>
        <taxon>Gunneridae</taxon>
        <taxon>Pentapetalae</taxon>
        <taxon>rosids</taxon>
        <taxon>fabids</taxon>
        <taxon>Fabales</taxon>
        <taxon>Fabaceae</taxon>
        <taxon>Papilionoideae</taxon>
        <taxon>50 kb inversion clade</taxon>
        <taxon>NPAAA clade</taxon>
        <taxon>indigoferoid/millettioid clade</taxon>
        <taxon>Abreae</taxon>
        <taxon>Abrus</taxon>
    </lineage>
</organism>
<dbReference type="InterPro" id="IPR036093">
    <property type="entry name" value="NAC_dom_sf"/>
</dbReference>
<evidence type="ECO:0000256" key="4">
    <source>
        <dbReference type="ARBA" id="ARBA00023242"/>
    </source>
</evidence>
<dbReference type="Pfam" id="PF02365">
    <property type="entry name" value="NAM"/>
    <property type="match status" value="1"/>
</dbReference>
<evidence type="ECO:0000256" key="5">
    <source>
        <dbReference type="SAM" id="MobiDB-lite"/>
    </source>
</evidence>
<keyword evidence="3" id="KW-0804">Transcription</keyword>
<dbReference type="Gene3D" id="2.170.150.80">
    <property type="entry name" value="NAC domain"/>
    <property type="match status" value="1"/>
</dbReference>
<dbReference type="PANTHER" id="PTHR31719">
    <property type="entry name" value="NAC TRANSCRIPTION FACTOR 56"/>
    <property type="match status" value="1"/>
</dbReference>
<dbReference type="SUPFAM" id="SSF101941">
    <property type="entry name" value="NAC domain"/>
    <property type="match status" value="1"/>
</dbReference>
<proteinExistence type="predicted"/>
<dbReference type="RefSeq" id="XP_027364303.1">
    <property type="nucleotide sequence ID" value="XM_027508502.1"/>
</dbReference>
<dbReference type="InterPro" id="IPR003441">
    <property type="entry name" value="NAC-dom"/>
</dbReference>
<feature type="region of interest" description="Disordered" evidence="5">
    <location>
        <begin position="208"/>
        <end position="243"/>
    </location>
</feature>
<protein>
    <submittedName>
        <fullName evidence="8">NAC domain-containing protein 2-like</fullName>
    </submittedName>
</protein>
<evidence type="ECO:0000256" key="2">
    <source>
        <dbReference type="ARBA" id="ARBA00023125"/>
    </source>
</evidence>
<dbReference type="OrthoDB" id="782339at2759"/>
<name>A0A8B8M8E7_ABRPR</name>
<gene>
    <name evidence="8" type="primary">LOC113871407</name>
</gene>
<evidence type="ECO:0000313" key="7">
    <source>
        <dbReference type="Proteomes" id="UP000694853"/>
    </source>
</evidence>
<accession>A0A8B8M8E7</accession>
<dbReference type="GeneID" id="113871407"/>
<dbReference type="PROSITE" id="PS51005">
    <property type="entry name" value="NAC"/>
    <property type="match status" value="1"/>
</dbReference>
<reference evidence="7" key="1">
    <citation type="journal article" date="2019" name="Toxins">
        <title>Detection of Abrin-Like and Prepropulchellin-Like Toxin Genes and Transcripts Using Whole Genome Sequencing and Full-Length Transcript Sequencing of Abrus precatorius.</title>
        <authorList>
            <person name="Hovde B.T."/>
            <person name="Daligault H.E."/>
            <person name="Hanschen E.R."/>
            <person name="Kunde Y.A."/>
            <person name="Johnson M.B."/>
            <person name="Starkenburg S.R."/>
            <person name="Johnson S.L."/>
        </authorList>
    </citation>
    <scope>NUCLEOTIDE SEQUENCE [LARGE SCALE GENOMIC DNA]</scope>
</reference>
<keyword evidence="7" id="KW-1185">Reference proteome</keyword>
<feature type="domain" description="NAC" evidence="6">
    <location>
        <begin position="5"/>
        <end position="157"/>
    </location>
</feature>
<evidence type="ECO:0000256" key="3">
    <source>
        <dbReference type="ARBA" id="ARBA00023163"/>
    </source>
</evidence>
<reference evidence="8" key="2">
    <citation type="submission" date="2025-08" db="UniProtKB">
        <authorList>
            <consortium name="RefSeq"/>
        </authorList>
    </citation>
    <scope>IDENTIFICATION</scope>
    <source>
        <tissue evidence="8">Young leaves</tissue>
    </source>
</reference>
<keyword evidence="4" id="KW-0539">Nucleus</keyword>
<dbReference type="PANTHER" id="PTHR31719:SF43">
    <property type="entry name" value="NAC TRANSCRIPTION FACTOR 56"/>
    <property type="match status" value="1"/>
</dbReference>
<feature type="compositionally biased region" description="Polar residues" evidence="5">
    <location>
        <begin position="210"/>
        <end position="226"/>
    </location>
</feature>
<sequence>MASNFRSRKDFKPTDDELIRLFLYNKVHGKPLPSDATILEYDLYGDKNPWEIWEAFAGSNSYSGKDLYFFTTHKKKFQNGSRLVRTIGKGSWEGEDVGKEVVASDTNQRIGIKKRFRFEKSGTHHDGAWIMHEYSLDSSLSSDTSANNYVLCRFRKNLRHNVGVKRGRGRTKTEEINVTNQRRTVVLALPAPLQSDNKSTVLLRKDNYQEPRNQPHNGDQQNQTRESTTKTEFEDNKDEDGDINMSWPELFSLQLRNFKGCLIQEEEIPMIPNTFYMDLMSENIRSK</sequence>
<dbReference type="AlphaFoldDB" id="A0A8B8M8E7"/>
<evidence type="ECO:0000259" key="6">
    <source>
        <dbReference type="PROSITE" id="PS51005"/>
    </source>
</evidence>
<dbReference type="Proteomes" id="UP000694853">
    <property type="component" value="Unplaced"/>
</dbReference>
<evidence type="ECO:0000256" key="1">
    <source>
        <dbReference type="ARBA" id="ARBA00023015"/>
    </source>
</evidence>
<dbReference type="GO" id="GO:0006355">
    <property type="term" value="P:regulation of DNA-templated transcription"/>
    <property type="evidence" value="ECO:0007669"/>
    <property type="project" value="InterPro"/>
</dbReference>